<proteinExistence type="predicted"/>
<dbReference type="PANTHER" id="PTHR38377:SF1">
    <property type="entry name" value="THREONINE-TRNA LIGASE 2"/>
    <property type="match status" value="1"/>
</dbReference>
<feature type="coiled-coil region" evidence="1">
    <location>
        <begin position="6"/>
        <end position="94"/>
    </location>
</feature>
<sequence length="100" mass="10736">MDSLSLAAFEERASTAESRLAALEGLLASSGPPADSSALLELRALLVQAKEAAVTAEAERKQAVAERSALKDEAAKLRYQVMHLKRTVRELEAAQPHAPR</sequence>
<evidence type="ECO:0000313" key="3">
    <source>
        <dbReference type="Proteomes" id="UP000236333"/>
    </source>
</evidence>
<dbReference type="AlphaFoldDB" id="A0A2J7ZHL6"/>
<reference evidence="2 3" key="1">
    <citation type="journal article" date="2017" name="Mol. Biol. Evol.">
        <title>The 4-celled Tetrabaena socialis nuclear genome reveals the essential components for genetic control of cell number at the origin of multicellularity in the volvocine lineage.</title>
        <authorList>
            <person name="Featherston J."/>
            <person name="Arakaki Y."/>
            <person name="Hanschen E.R."/>
            <person name="Ferris P.J."/>
            <person name="Michod R.E."/>
            <person name="Olson B.J.S.C."/>
            <person name="Nozaki H."/>
            <person name="Durand P.M."/>
        </authorList>
    </citation>
    <scope>NUCLEOTIDE SEQUENCE [LARGE SCALE GENOMIC DNA]</scope>
    <source>
        <strain evidence="2 3">NIES-571</strain>
    </source>
</reference>
<comment type="caution">
    <text evidence="2">The sequence shown here is derived from an EMBL/GenBank/DDBJ whole genome shotgun (WGS) entry which is preliminary data.</text>
</comment>
<dbReference type="EMBL" id="PGGS01002209">
    <property type="protein sequence ID" value="PNG99747.1"/>
    <property type="molecule type" value="Genomic_DNA"/>
</dbReference>
<keyword evidence="3" id="KW-1185">Reference proteome</keyword>
<evidence type="ECO:0000256" key="1">
    <source>
        <dbReference type="SAM" id="Coils"/>
    </source>
</evidence>
<keyword evidence="1" id="KW-0175">Coiled coil</keyword>
<name>A0A2J7ZHL6_9CHLO</name>
<organism evidence="2 3">
    <name type="scientific">Tetrabaena socialis</name>
    <dbReference type="NCBI Taxonomy" id="47790"/>
    <lineage>
        <taxon>Eukaryota</taxon>
        <taxon>Viridiplantae</taxon>
        <taxon>Chlorophyta</taxon>
        <taxon>core chlorophytes</taxon>
        <taxon>Chlorophyceae</taxon>
        <taxon>CS clade</taxon>
        <taxon>Chlamydomonadales</taxon>
        <taxon>Tetrabaenaceae</taxon>
        <taxon>Tetrabaena</taxon>
    </lineage>
</organism>
<dbReference type="PANTHER" id="PTHR38377">
    <property type="entry name" value="THREONINE-TRNA LIGASE 2"/>
    <property type="match status" value="1"/>
</dbReference>
<evidence type="ECO:0000313" key="2">
    <source>
        <dbReference type="EMBL" id="PNG99747.1"/>
    </source>
</evidence>
<protein>
    <submittedName>
        <fullName evidence="2">Uncharacterized protein</fullName>
    </submittedName>
</protein>
<dbReference type="Proteomes" id="UP000236333">
    <property type="component" value="Unassembled WGS sequence"/>
</dbReference>
<dbReference type="OrthoDB" id="536537at2759"/>
<gene>
    <name evidence="2" type="ORF">TSOC_014470</name>
</gene>
<accession>A0A2J7ZHL6</accession>